<dbReference type="EMBL" id="JACHXU010000014">
    <property type="protein sequence ID" value="MBB3208199.1"/>
    <property type="molecule type" value="Genomic_DNA"/>
</dbReference>
<keyword evidence="7" id="KW-0472">Membrane</keyword>
<protein>
    <recommendedName>
        <fullName evidence="11">Glycosyl hydrolase family 71</fullName>
    </recommendedName>
</protein>
<gene>
    <name evidence="9" type="ORF">FHS27_004026</name>
</gene>
<dbReference type="CDD" id="cd11575">
    <property type="entry name" value="GH99_GH71_like_3"/>
    <property type="match status" value="1"/>
</dbReference>
<evidence type="ECO:0000256" key="5">
    <source>
        <dbReference type="ARBA" id="ARBA00022989"/>
    </source>
</evidence>
<keyword evidence="3" id="KW-0378">Hydrolase</keyword>
<keyword evidence="2" id="KW-0812">Transmembrane</keyword>
<evidence type="ECO:0000256" key="4">
    <source>
        <dbReference type="ARBA" id="ARBA00022968"/>
    </source>
</evidence>
<evidence type="ECO:0000256" key="2">
    <source>
        <dbReference type="ARBA" id="ARBA00022692"/>
    </source>
</evidence>
<dbReference type="Proteomes" id="UP000536179">
    <property type="component" value="Unassembled WGS sequence"/>
</dbReference>
<evidence type="ECO:0000256" key="3">
    <source>
        <dbReference type="ARBA" id="ARBA00022801"/>
    </source>
</evidence>
<organism evidence="9 10">
    <name type="scientific">Aporhodopirellula rubra</name>
    <dbReference type="NCBI Taxonomy" id="980271"/>
    <lineage>
        <taxon>Bacteria</taxon>
        <taxon>Pseudomonadati</taxon>
        <taxon>Planctomycetota</taxon>
        <taxon>Planctomycetia</taxon>
        <taxon>Pirellulales</taxon>
        <taxon>Pirellulaceae</taxon>
        <taxon>Aporhodopirellula</taxon>
    </lineage>
</organism>
<evidence type="ECO:0008006" key="11">
    <source>
        <dbReference type="Google" id="ProtNLM"/>
    </source>
</evidence>
<reference evidence="9 10" key="1">
    <citation type="submission" date="2020-08" db="EMBL/GenBank/DDBJ databases">
        <title>Genomic Encyclopedia of Type Strains, Phase III (KMG-III): the genomes of soil and plant-associated and newly described type strains.</title>
        <authorList>
            <person name="Whitman W."/>
        </authorList>
    </citation>
    <scope>NUCLEOTIDE SEQUENCE [LARGE SCALE GENOMIC DNA]</scope>
    <source>
        <strain evidence="9 10">CECT 8075</strain>
    </source>
</reference>
<proteinExistence type="predicted"/>
<keyword evidence="10" id="KW-1185">Reference proteome</keyword>
<feature type="chain" id="PRO_5031143768" description="Glycosyl hydrolase family 71" evidence="8">
    <location>
        <begin position="21"/>
        <end position="393"/>
    </location>
</feature>
<name>A0A7W5E0Z1_9BACT</name>
<dbReference type="PANTHER" id="PTHR13572:SF4">
    <property type="entry name" value="RE57134P"/>
    <property type="match status" value="1"/>
</dbReference>
<comment type="caution">
    <text evidence="9">The sequence shown here is derived from an EMBL/GenBank/DDBJ whole genome shotgun (WGS) entry which is preliminary data.</text>
</comment>
<dbReference type="RefSeq" id="WP_184306430.1">
    <property type="nucleotide sequence ID" value="NZ_JACHXU010000014.1"/>
</dbReference>
<dbReference type="AlphaFoldDB" id="A0A7W5E0Z1"/>
<evidence type="ECO:0000256" key="7">
    <source>
        <dbReference type="ARBA" id="ARBA00023136"/>
    </source>
</evidence>
<keyword evidence="6" id="KW-0333">Golgi apparatus</keyword>
<evidence type="ECO:0000256" key="8">
    <source>
        <dbReference type="SAM" id="SignalP"/>
    </source>
</evidence>
<keyword evidence="8" id="KW-0732">Signal</keyword>
<dbReference type="Pfam" id="PF16317">
    <property type="entry name" value="Glyco_hydro_99"/>
    <property type="match status" value="1"/>
</dbReference>
<comment type="subcellular location">
    <subcellularLocation>
        <location evidence="1">Golgi apparatus membrane</location>
        <topology evidence="1">Single-pass type II membrane protein</topology>
    </subcellularLocation>
</comment>
<dbReference type="Gene3D" id="3.20.20.80">
    <property type="entry name" value="Glycosidases"/>
    <property type="match status" value="1"/>
</dbReference>
<evidence type="ECO:0000256" key="1">
    <source>
        <dbReference type="ARBA" id="ARBA00004323"/>
    </source>
</evidence>
<evidence type="ECO:0000313" key="10">
    <source>
        <dbReference type="Proteomes" id="UP000536179"/>
    </source>
</evidence>
<dbReference type="GO" id="GO:0004559">
    <property type="term" value="F:alpha-mannosidase activity"/>
    <property type="evidence" value="ECO:0007669"/>
    <property type="project" value="TreeGrafter"/>
</dbReference>
<feature type="signal peptide" evidence="8">
    <location>
        <begin position="1"/>
        <end position="20"/>
    </location>
</feature>
<evidence type="ECO:0000256" key="6">
    <source>
        <dbReference type="ARBA" id="ARBA00023034"/>
    </source>
</evidence>
<sequence length="393" mass="45063">MRTIALVLIAFLSFHMNAPADEPLECRDRPLVLAHYMPWYVAKPVSPQWGWHWTMNRFDPETINDGRRDVASHHYPLAGAYDSSDPSILEYHLLLMKLCGIDGVIVDWYGLTDLSDYAVLHRNTQRLIDAVERMEMQFAICYEDQTVTPLVKEGRISADQIEQHVATEIDWLAENWFMRPGYVRLDGKPVLLSFGNTGLSGPQWTSLLKHTRTPLAYFSEHTRRDGATGAFDWPIPDEGLLRSEHFDRASLRWPDSIPAVYPRFVDVYAKANVNDGYVRIGDNDGKTFLTTMRHAFASGTRIIQLVTWNDWGEGTCIEPSVEFGYRDLEALQNLRRRRSELKLNAGAEDLRLPWQLLLQRRKASSQKDVQRWDAVAVMIGNGEFENARKALAQ</sequence>
<accession>A0A7W5E0Z1</accession>
<evidence type="ECO:0000313" key="9">
    <source>
        <dbReference type="EMBL" id="MBB3208199.1"/>
    </source>
</evidence>
<dbReference type="InterPro" id="IPR026071">
    <property type="entry name" value="Glyco_Hydrolase_99"/>
</dbReference>
<keyword evidence="5" id="KW-1133">Transmembrane helix</keyword>
<keyword evidence="4" id="KW-0735">Signal-anchor</keyword>
<dbReference type="PANTHER" id="PTHR13572">
    <property type="entry name" value="ENDO-ALPHA-1,2-MANNOSIDASE"/>
    <property type="match status" value="1"/>
</dbReference>